<proteinExistence type="predicted"/>
<evidence type="ECO:0000313" key="6">
    <source>
        <dbReference type="Proteomes" id="UP000439965"/>
    </source>
</evidence>
<dbReference type="RefSeq" id="WP_005472623.1">
    <property type="nucleotide sequence ID" value="NZ_BTSN01000014.1"/>
</dbReference>
<dbReference type="AlphaFoldDB" id="A0A366U4Q2"/>
<sequence>MLEQLRAEWEKLFGHKYTSSSEKQQTVDGETSHRLSDEDPETLHEMMGTDWNTFLDGSDIFTELSAEEQEEIRRNGPRHEDYI</sequence>
<reference evidence="4 5" key="1">
    <citation type="submission" date="2018-06" db="EMBL/GenBank/DDBJ databases">
        <authorList>
            <consortium name="Pathogen Informatics"/>
            <person name="Doyle S."/>
        </authorList>
    </citation>
    <scope>NUCLEOTIDE SEQUENCE [LARGE SCALE GENOMIC DNA]</scope>
    <source>
        <strain evidence="4 5">NCTC12360</strain>
    </source>
</reference>
<feature type="compositionally biased region" description="Polar residues" evidence="1">
    <location>
        <begin position="17"/>
        <end position="29"/>
    </location>
</feature>
<dbReference type="Proteomes" id="UP000516696">
    <property type="component" value="Chromosome"/>
</dbReference>
<feature type="compositionally biased region" description="Basic and acidic residues" evidence="1">
    <location>
        <begin position="71"/>
        <end position="83"/>
    </location>
</feature>
<dbReference type="Proteomes" id="UP000439965">
    <property type="component" value="Unassembled WGS sequence"/>
</dbReference>
<organism evidence="2 6">
    <name type="scientific">Enterococcus gallinarum</name>
    <dbReference type="NCBI Taxonomy" id="1353"/>
    <lineage>
        <taxon>Bacteria</taxon>
        <taxon>Bacillati</taxon>
        <taxon>Bacillota</taxon>
        <taxon>Bacilli</taxon>
        <taxon>Lactobacillales</taxon>
        <taxon>Enterococcaceae</taxon>
        <taxon>Enterococcus</taxon>
    </lineage>
</organism>
<reference evidence="2 6" key="2">
    <citation type="submission" date="2019-04" db="EMBL/GenBank/DDBJ databases">
        <title>Step-wise assembly of the neonatal virome modulated by breast feeding.</title>
        <authorList>
            <person name="Liang G."/>
            <person name="Bushman F."/>
        </authorList>
    </citation>
    <scope>NUCLEOTIDE SEQUENCE [LARGE SCALE GENOMIC DNA]</scope>
    <source>
        <strain evidence="2 6">E3404</strain>
    </source>
</reference>
<dbReference type="OrthoDB" id="2188347at2"/>
<gene>
    <name evidence="3" type="ORF">EGM181_02775</name>
    <name evidence="2" type="ORF">GTI89_15315</name>
    <name evidence="4" type="ORF">NCTC12360_02829</name>
</gene>
<feature type="region of interest" description="Disordered" evidence="1">
    <location>
        <begin position="62"/>
        <end position="83"/>
    </location>
</feature>
<protein>
    <submittedName>
        <fullName evidence="2">Uncharacterized protein</fullName>
    </submittedName>
</protein>
<feature type="compositionally biased region" description="Basic and acidic residues" evidence="1">
    <location>
        <begin position="30"/>
        <end position="40"/>
    </location>
</feature>
<evidence type="ECO:0000313" key="7">
    <source>
        <dbReference type="Proteomes" id="UP000516696"/>
    </source>
</evidence>
<evidence type="ECO:0000313" key="2">
    <source>
        <dbReference type="EMBL" id="MXS27428.1"/>
    </source>
</evidence>
<dbReference type="EMBL" id="WVTI01000022">
    <property type="protein sequence ID" value="MXS27428.1"/>
    <property type="molecule type" value="Genomic_DNA"/>
</dbReference>
<keyword evidence="5" id="KW-1185">Reference proteome</keyword>
<accession>A0A366U4Q2</accession>
<dbReference type="Proteomes" id="UP000254807">
    <property type="component" value="Unassembled WGS sequence"/>
</dbReference>
<evidence type="ECO:0000256" key="1">
    <source>
        <dbReference type="SAM" id="MobiDB-lite"/>
    </source>
</evidence>
<dbReference type="EMBL" id="UFYW01000001">
    <property type="protein sequence ID" value="STD84300.1"/>
    <property type="molecule type" value="Genomic_DNA"/>
</dbReference>
<evidence type="ECO:0000313" key="5">
    <source>
        <dbReference type="Proteomes" id="UP000254807"/>
    </source>
</evidence>
<name>A0A366U4Q2_ENTGA</name>
<reference evidence="3 7" key="3">
    <citation type="submission" date="2020-03" db="EMBL/GenBank/DDBJ databases">
        <title>Characterization of ganglioside-mimicking enterococci.</title>
        <authorList>
            <person name="Patry R.T."/>
            <person name="Nothaft H."/>
            <person name="Bridger R."/>
            <person name="Shajahan A."/>
            <person name="Huynh S."/>
            <person name="Sanchez S."/>
            <person name="Azadi P."/>
            <person name="Cooper K."/>
            <person name="Miller W.G."/>
            <person name="Parker C.T."/>
            <person name="Wells L."/>
            <person name="Szymanski C.M."/>
        </authorList>
    </citation>
    <scope>NUCLEOTIDE SEQUENCE [LARGE SCALE GENOMIC DNA]</scope>
    <source>
        <strain evidence="3 7">EGM181</strain>
    </source>
</reference>
<feature type="region of interest" description="Disordered" evidence="1">
    <location>
        <begin position="17"/>
        <end position="40"/>
    </location>
</feature>
<evidence type="ECO:0000313" key="4">
    <source>
        <dbReference type="EMBL" id="STD84300.1"/>
    </source>
</evidence>
<evidence type="ECO:0000313" key="3">
    <source>
        <dbReference type="EMBL" id="QOG26267.1"/>
    </source>
</evidence>
<dbReference type="EMBL" id="CP050485">
    <property type="protein sequence ID" value="QOG26267.1"/>
    <property type="molecule type" value="Genomic_DNA"/>
</dbReference>